<gene>
    <name evidence="4" type="ORF">HMPREF9697_04032</name>
</gene>
<comment type="subcellular location">
    <subcellularLocation>
        <location evidence="1">Virion</location>
    </subcellularLocation>
</comment>
<evidence type="ECO:0000256" key="3">
    <source>
        <dbReference type="ARBA" id="ARBA00023219"/>
    </source>
</evidence>
<name>A0ABN0I3W5_AFIFE</name>
<keyword evidence="5" id="KW-1185">Reference proteome</keyword>
<sequence length="391" mass="43553">MIAKNLPIGESYKCVDAQGMTERYHRKFVLKGYQAKTRFKGRADVSGFNDSQTYTFILAVFPNDNYRPGSPFARSFRYTTVYVCEHLKDFGVQEFYQSFPVHEIEWSQRSGRAWATGPGHNALADMRGNDEIARSVIIGAQFDAEPMWWAQDEDVLTAADIQPNGVLYGDALRDKPPAQILERSKQMALPLQLQQDLRNQIRKAFHFGLSQVMANRPQMTAQEVLAYNADELKILAPHLVRIQRGLASFIARRFALLQRMGRLAPPPPELAQSGQSVTIEFVSPFAKAQQAAVAQGVMSWVKTKVDLQSATQDPEWTDDIDKDGVSAVLHDAMSGVPAVRLDPRDVAAKRQARAQAQQQQLETAQAAQQAEIIANVSHAQQASTLAKTRAA</sequence>
<evidence type="ECO:0000313" key="4">
    <source>
        <dbReference type="EMBL" id="EKS26516.1"/>
    </source>
</evidence>
<dbReference type="EMBL" id="AGWZ01000006">
    <property type="protein sequence ID" value="EKS26516.1"/>
    <property type="molecule type" value="Genomic_DNA"/>
</dbReference>
<dbReference type="Proteomes" id="UP000001342">
    <property type="component" value="Unassembled WGS sequence"/>
</dbReference>
<dbReference type="Pfam" id="PF12236">
    <property type="entry name" value="Head-tail_con"/>
    <property type="match status" value="1"/>
</dbReference>
<accession>A0ABN0I3W5</accession>
<evidence type="ECO:0000256" key="1">
    <source>
        <dbReference type="ARBA" id="ARBA00004328"/>
    </source>
</evidence>
<proteinExistence type="predicted"/>
<evidence type="ECO:0008006" key="6">
    <source>
        <dbReference type="Google" id="ProtNLM"/>
    </source>
</evidence>
<organism evidence="4 5">
    <name type="scientific">Afipia felis ATCC 53690</name>
    <dbReference type="NCBI Taxonomy" id="883080"/>
    <lineage>
        <taxon>Bacteria</taxon>
        <taxon>Pseudomonadati</taxon>
        <taxon>Pseudomonadota</taxon>
        <taxon>Alphaproteobacteria</taxon>
        <taxon>Hyphomicrobiales</taxon>
        <taxon>Nitrobacteraceae</taxon>
        <taxon>Afipia</taxon>
    </lineage>
</organism>
<dbReference type="InterPro" id="IPR020991">
    <property type="entry name" value="Connector_podovirus"/>
</dbReference>
<comment type="caution">
    <text evidence="4">The sequence shown here is derived from an EMBL/GenBank/DDBJ whole genome shotgun (WGS) entry which is preliminary data.</text>
</comment>
<keyword evidence="2" id="KW-1188">Viral release from host cell</keyword>
<evidence type="ECO:0000256" key="2">
    <source>
        <dbReference type="ARBA" id="ARBA00022612"/>
    </source>
</evidence>
<protein>
    <recommendedName>
        <fullName evidence="6">Bacteriophage head to tail connecting protein</fullName>
    </recommendedName>
</protein>
<keyword evidence="3" id="KW-0231">Viral genome packaging</keyword>
<evidence type="ECO:0000313" key="5">
    <source>
        <dbReference type="Proteomes" id="UP000001342"/>
    </source>
</evidence>
<reference evidence="4 5" key="1">
    <citation type="submission" date="2012-04" db="EMBL/GenBank/DDBJ databases">
        <title>The Genome Sequence of Afipia felis ATCC 53690.</title>
        <authorList>
            <consortium name="The Broad Institute Genome Sequencing Platform"/>
            <person name="Earl A."/>
            <person name="Ward D."/>
            <person name="Feldgarden M."/>
            <person name="Gevers D."/>
            <person name="Huys G."/>
            <person name="Walker B."/>
            <person name="Young S.K."/>
            <person name="Zeng Q."/>
            <person name="Gargeya S."/>
            <person name="Fitzgerald M."/>
            <person name="Haas B."/>
            <person name="Abouelleil A."/>
            <person name="Alvarado L."/>
            <person name="Arachchi H.M."/>
            <person name="Berlin A."/>
            <person name="Chapman S.B."/>
            <person name="Goldberg J."/>
            <person name="Griggs A."/>
            <person name="Gujja S."/>
            <person name="Hansen M."/>
            <person name="Howarth C."/>
            <person name="Imamovic A."/>
            <person name="Larimer J."/>
            <person name="McCowen C."/>
            <person name="Montmayeur A."/>
            <person name="Murphy C."/>
            <person name="Neiman D."/>
            <person name="Pearson M."/>
            <person name="Priest M."/>
            <person name="Roberts A."/>
            <person name="Saif S."/>
            <person name="Shea T."/>
            <person name="Sisk P."/>
            <person name="Sykes S."/>
            <person name="Wortman J."/>
            <person name="Nusbaum C."/>
            <person name="Birren B."/>
        </authorList>
    </citation>
    <scope>NUCLEOTIDE SEQUENCE [LARGE SCALE GENOMIC DNA]</scope>
    <source>
        <strain evidence="4 5">ATCC 53690</strain>
    </source>
</reference>